<comment type="similarity">
    <text evidence="3">Belongs to the UDP-glucose/GDP-mannose dehydrogenase family.</text>
</comment>
<dbReference type="SMART" id="SM00984">
    <property type="entry name" value="UDPG_MGDP_dh_C"/>
    <property type="match status" value="1"/>
</dbReference>
<dbReference type="SUPFAM" id="SSF48179">
    <property type="entry name" value="6-phosphogluconate dehydrogenase C-terminal domain-like"/>
    <property type="match status" value="1"/>
</dbReference>
<dbReference type="Gene3D" id="3.40.50.720">
    <property type="entry name" value="NAD(P)-binding Rossmann-like Domain"/>
    <property type="match status" value="2"/>
</dbReference>
<dbReference type="Proteomes" id="UP000283128">
    <property type="component" value="Unassembled WGS sequence"/>
</dbReference>
<dbReference type="InterPro" id="IPR028359">
    <property type="entry name" value="UDP_ManNAc/GlcNAc_DH"/>
</dbReference>
<dbReference type="InterPro" id="IPR014027">
    <property type="entry name" value="UDP-Glc/GDP-Man_DH_C"/>
</dbReference>
<evidence type="ECO:0000256" key="1">
    <source>
        <dbReference type="ARBA" id="ARBA00023002"/>
    </source>
</evidence>
<dbReference type="AlphaFoldDB" id="A0A3S2WIT8"/>
<dbReference type="Pfam" id="PF03720">
    <property type="entry name" value="UDPG_MGDP_dh_C"/>
    <property type="match status" value="1"/>
</dbReference>
<sequence length="418" mass="44240">MVRELVVVGLGYVGLPLARTAGAAGLTVTGLDVSDQVVAGLRAGRSHVKDIGDADVEGMLAAGFTATTDPAVLAGAETVAICVPTSLGADGTPDLGPLTRAAGAVAEHLRPGTLLVVESTSHPGTTSDVIRPILERTGLVAGTDFYLAYSPERIDPGNHEFGITNTPKVVGGHTPLCAKRCAAFYERFVDTVVIAGGTREAELAKLLENTYRNVNIALVNEFAMYCHGLGVDVWDVLRCAATKPFGYQPFRPGAGVGGHCIPVDPVYLTHQARREGFSFRTVAAAQAVNHAMPDHVAQRVTGLLGEAGRRIEGAEVLLLGVSYKPDIDDLRETPATAVARCLTGLGATVRFHDPHVARFPVDGTVLDRVDRPYHAAMRADISVLLQGHRSYDLDRLARSAALLFDTTGRACGERVVRL</sequence>
<keyword evidence="2" id="KW-0520">NAD</keyword>
<organism evidence="5 6">
    <name type="scientific">Streptomyces antnestii</name>
    <dbReference type="NCBI Taxonomy" id="2494256"/>
    <lineage>
        <taxon>Bacteria</taxon>
        <taxon>Bacillati</taxon>
        <taxon>Actinomycetota</taxon>
        <taxon>Actinomycetes</taxon>
        <taxon>Kitasatosporales</taxon>
        <taxon>Streptomycetaceae</taxon>
        <taxon>Streptomyces</taxon>
    </lineage>
</organism>
<dbReference type="InterPro" id="IPR008927">
    <property type="entry name" value="6-PGluconate_DH-like_C_sf"/>
</dbReference>
<evidence type="ECO:0000256" key="2">
    <source>
        <dbReference type="ARBA" id="ARBA00023027"/>
    </source>
</evidence>
<gene>
    <name evidence="5" type="ORF">EOT10_16480</name>
</gene>
<protein>
    <submittedName>
        <fullName evidence="5">Nucleotide sugar dehydrogenase</fullName>
    </submittedName>
</protein>
<dbReference type="Pfam" id="PF03721">
    <property type="entry name" value="UDPG_MGDP_dh_N"/>
    <property type="match status" value="1"/>
</dbReference>
<dbReference type="GO" id="GO:0000271">
    <property type="term" value="P:polysaccharide biosynthetic process"/>
    <property type="evidence" value="ECO:0007669"/>
    <property type="project" value="InterPro"/>
</dbReference>
<dbReference type="GO" id="GO:0051287">
    <property type="term" value="F:NAD binding"/>
    <property type="evidence" value="ECO:0007669"/>
    <property type="project" value="InterPro"/>
</dbReference>
<name>A0A3S2WIT8_9ACTN</name>
<dbReference type="InterPro" id="IPR036220">
    <property type="entry name" value="UDP-Glc/GDP-Man_DH_C_sf"/>
</dbReference>
<dbReference type="SUPFAM" id="SSF51735">
    <property type="entry name" value="NAD(P)-binding Rossmann-fold domains"/>
    <property type="match status" value="1"/>
</dbReference>
<dbReference type="PIRSF" id="PIRSF500136">
    <property type="entry name" value="UDP_ManNAc_DH"/>
    <property type="match status" value="1"/>
</dbReference>
<dbReference type="PIRSF" id="PIRSF000124">
    <property type="entry name" value="UDPglc_GDPman_dh"/>
    <property type="match status" value="1"/>
</dbReference>
<dbReference type="GO" id="GO:0016616">
    <property type="term" value="F:oxidoreductase activity, acting on the CH-OH group of donors, NAD or NADP as acceptor"/>
    <property type="evidence" value="ECO:0007669"/>
    <property type="project" value="InterPro"/>
</dbReference>
<dbReference type="GO" id="GO:0016628">
    <property type="term" value="F:oxidoreductase activity, acting on the CH-CH group of donors, NAD or NADP as acceptor"/>
    <property type="evidence" value="ECO:0007669"/>
    <property type="project" value="InterPro"/>
</dbReference>
<evidence type="ECO:0000313" key="6">
    <source>
        <dbReference type="Proteomes" id="UP000283128"/>
    </source>
</evidence>
<dbReference type="OrthoDB" id="5193947at2"/>
<evidence type="ECO:0000313" key="5">
    <source>
        <dbReference type="EMBL" id="RVU23679.1"/>
    </source>
</evidence>
<accession>A0A3S2WIT8</accession>
<keyword evidence="6" id="KW-1185">Reference proteome</keyword>
<reference evidence="5 6" key="1">
    <citation type="submission" date="2019-01" db="EMBL/GenBank/DDBJ databases">
        <title>Genome sequences of Streptomyces and Rhizobium isolates collected from root and soil.</title>
        <authorList>
            <person name="Chhettri S."/>
            <person name="Sevigny J.L."/>
            <person name="Sen A."/>
            <person name="Ennis N."/>
            <person name="Tisa L."/>
        </authorList>
    </citation>
    <scope>NUCLEOTIDE SEQUENCE [LARGE SCALE GENOMIC DNA]</scope>
    <source>
        <strain evidence="5 6">San01</strain>
    </source>
</reference>
<dbReference type="InterPro" id="IPR036291">
    <property type="entry name" value="NAD(P)-bd_dom_sf"/>
</dbReference>
<feature type="domain" description="UDP-glucose/GDP-mannose dehydrogenase C-terminal" evidence="4">
    <location>
        <begin position="317"/>
        <end position="409"/>
    </location>
</feature>
<evidence type="ECO:0000256" key="3">
    <source>
        <dbReference type="PIRNR" id="PIRNR000124"/>
    </source>
</evidence>
<keyword evidence="1" id="KW-0560">Oxidoreductase</keyword>
<dbReference type="RefSeq" id="WP_127828975.1">
    <property type="nucleotide sequence ID" value="NZ_RZYA01000007.1"/>
</dbReference>
<dbReference type="InterPro" id="IPR017476">
    <property type="entry name" value="UDP-Glc/GDP-Man"/>
</dbReference>
<dbReference type="NCBIfam" id="TIGR03026">
    <property type="entry name" value="NDP-sugDHase"/>
    <property type="match status" value="1"/>
</dbReference>
<dbReference type="Pfam" id="PF00984">
    <property type="entry name" value="UDPG_MGDP_dh"/>
    <property type="match status" value="1"/>
</dbReference>
<dbReference type="InterPro" id="IPR001732">
    <property type="entry name" value="UDP-Glc/GDP-Man_DH_N"/>
</dbReference>
<dbReference type="PANTHER" id="PTHR43491">
    <property type="entry name" value="UDP-N-ACETYL-D-MANNOSAMINE DEHYDROGENASE"/>
    <property type="match status" value="1"/>
</dbReference>
<dbReference type="EMBL" id="RZYA01000007">
    <property type="protein sequence ID" value="RVU23679.1"/>
    <property type="molecule type" value="Genomic_DNA"/>
</dbReference>
<dbReference type="InterPro" id="IPR014026">
    <property type="entry name" value="UDP-Glc/GDP-Man_DH_dimer"/>
</dbReference>
<proteinExistence type="inferred from homology"/>
<dbReference type="SUPFAM" id="SSF52413">
    <property type="entry name" value="UDP-glucose/GDP-mannose dehydrogenase C-terminal domain"/>
    <property type="match status" value="1"/>
</dbReference>
<comment type="caution">
    <text evidence="5">The sequence shown here is derived from an EMBL/GenBank/DDBJ whole genome shotgun (WGS) entry which is preliminary data.</text>
</comment>
<evidence type="ECO:0000259" key="4">
    <source>
        <dbReference type="SMART" id="SM00984"/>
    </source>
</evidence>
<dbReference type="PANTHER" id="PTHR43491:SF1">
    <property type="entry name" value="UDP-N-ACETYL-D-MANNOSAMINE DEHYDROGENASE"/>
    <property type="match status" value="1"/>
</dbReference>